<dbReference type="Pfam" id="PF00356">
    <property type="entry name" value="LacI"/>
    <property type="match status" value="1"/>
</dbReference>
<evidence type="ECO:0000256" key="2">
    <source>
        <dbReference type="ARBA" id="ARBA00023125"/>
    </source>
</evidence>
<evidence type="ECO:0000313" key="5">
    <source>
        <dbReference type="EMBL" id="MFH8252012.1"/>
    </source>
</evidence>
<dbReference type="SMART" id="SM00354">
    <property type="entry name" value="HTH_LACI"/>
    <property type="match status" value="1"/>
</dbReference>
<sequence length="334" mass="35490">MKHVAALAGVGIKTVSRVVNGEPNVSEETAARVWSAVRALDYHVDLQASSMRRAGGRTDTLGLLVSSVDNPFAAAITRAVEDVALTRDVAVFASSLDDDAAREELAVEAFLRRRVDGLILTTMSRSLSYLRPTLERGTPVVCIDREPLAADVDVVVSDNREGAASATRHLIAGGHRRIALIADRPDIQTAVDRRDGFLEALGGAGIPTLDIPVVMGVHDPESAYDAVHALLASENPPTAVVTAQNLITLGALRALQEAGARHTVALVGFDEVSMGDLLDPGVTVVRQDPQSIGRIAAERVFARIDGDESASQRHVVGTELVIRGSGEIRPRDSR</sequence>
<dbReference type="InterPro" id="IPR000843">
    <property type="entry name" value="HTH_LacI"/>
</dbReference>
<dbReference type="CDD" id="cd01392">
    <property type="entry name" value="HTH_LacI"/>
    <property type="match status" value="1"/>
</dbReference>
<reference evidence="5 6" key="1">
    <citation type="submission" date="2024-09" db="EMBL/GenBank/DDBJ databases">
        <authorList>
            <person name="Pan X."/>
        </authorList>
    </citation>
    <scope>NUCLEOTIDE SEQUENCE [LARGE SCALE GENOMIC DNA]</scope>
    <source>
        <strain evidence="5 6">B2969</strain>
    </source>
</reference>
<keyword evidence="1" id="KW-0805">Transcription regulation</keyword>
<organism evidence="5 6">
    <name type="scientific">Microbacterium alkaliflavum</name>
    <dbReference type="NCBI Taxonomy" id="3248839"/>
    <lineage>
        <taxon>Bacteria</taxon>
        <taxon>Bacillati</taxon>
        <taxon>Actinomycetota</taxon>
        <taxon>Actinomycetes</taxon>
        <taxon>Micrococcales</taxon>
        <taxon>Microbacteriaceae</taxon>
        <taxon>Microbacterium</taxon>
    </lineage>
</organism>
<dbReference type="RefSeq" id="WP_397557456.1">
    <property type="nucleotide sequence ID" value="NZ_JBIQWL010000006.1"/>
</dbReference>
<evidence type="ECO:0000256" key="1">
    <source>
        <dbReference type="ARBA" id="ARBA00023015"/>
    </source>
</evidence>
<evidence type="ECO:0000313" key="6">
    <source>
        <dbReference type="Proteomes" id="UP001610861"/>
    </source>
</evidence>
<dbReference type="InterPro" id="IPR010982">
    <property type="entry name" value="Lambda_DNA-bd_dom_sf"/>
</dbReference>
<keyword evidence="2 5" id="KW-0238">DNA-binding</keyword>
<dbReference type="PROSITE" id="PS50932">
    <property type="entry name" value="HTH_LACI_2"/>
    <property type="match status" value="1"/>
</dbReference>
<evidence type="ECO:0000256" key="3">
    <source>
        <dbReference type="ARBA" id="ARBA00023163"/>
    </source>
</evidence>
<dbReference type="SUPFAM" id="SSF53822">
    <property type="entry name" value="Periplasmic binding protein-like I"/>
    <property type="match status" value="1"/>
</dbReference>
<gene>
    <name evidence="5" type="ORF">ACH3VR_16735</name>
</gene>
<protein>
    <submittedName>
        <fullName evidence="5">LacI family DNA-binding transcriptional regulator</fullName>
    </submittedName>
</protein>
<evidence type="ECO:0000259" key="4">
    <source>
        <dbReference type="PROSITE" id="PS50932"/>
    </source>
</evidence>
<dbReference type="Gene3D" id="3.40.50.2300">
    <property type="match status" value="2"/>
</dbReference>
<dbReference type="EMBL" id="JBIQWL010000006">
    <property type="protein sequence ID" value="MFH8252012.1"/>
    <property type="molecule type" value="Genomic_DNA"/>
</dbReference>
<dbReference type="CDD" id="cd06267">
    <property type="entry name" value="PBP1_LacI_sugar_binding-like"/>
    <property type="match status" value="1"/>
</dbReference>
<accession>A0ABW7QAW2</accession>
<dbReference type="Proteomes" id="UP001610861">
    <property type="component" value="Unassembled WGS sequence"/>
</dbReference>
<comment type="caution">
    <text evidence="5">The sequence shown here is derived from an EMBL/GenBank/DDBJ whole genome shotgun (WGS) entry which is preliminary data.</text>
</comment>
<proteinExistence type="predicted"/>
<keyword evidence="3" id="KW-0804">Transcription</keyword>
<dbReference type="PANTHER" id="PTHR30146:SF109">
    <property type="entry name" value="HTH-TYPE TRANSCRIPTIONAL REGULATOR GALS"/>
    <property type="match status" value="1"/>
</dbReference>
<dbReference type="GO" id="GO:0003677">
    <property type="term" value="F:DNA binding"/>
    <property type="evidence" value="ECO:0007669"/>
    <property type="project" value="UniProtKB-KW"/>
</dbReference>
<dbReference type="InterPro" id="IPR028082">
    <property type="entry name" value="Peripla_BP_I"/>
</dbReference>
<keyword evidence="6" id="KW-1185">Reference proteome</keyword>
<dbReference type="Gene3D" id="1.10.260.40">
    <property type="entry name" value="lambda repressor-like DNA-binding domains"/>
    <property type="match status" value="1"/>
</dbReference>
<feature type="domain" description="HTH lacI-type" evidence="4">
    <location>
        <begin position="1"/>
        <end position="53"/>
    </location>
</feature>
<dbReference type="PANTHER" id="PTHR30146">
    <property type="entry name" value="LACI-RELATED TRANSCRIPTIONAL REPRESSOR"/>
    <property type="match status" value="1"/>
</dbReference>
<name>A0ABW7QAW2_9MICO</name>
<dbReference type="Pfam" id="PF00532">
    <property type="entry name" value="Peripla_BP_1"/>
    <property type="match status" value="1"/>
</dbReference>
<dbReference type="SUPFAM" id="SSF47413">
    <property type="entry name" value="lambda repressor-like DNA-binding domains"/>
    <property type="match status" value="1"/>
</dbReference>
<dbReference type="InterPro" id="IPR001761">
    <property type="entry name" value="Peripla_BP/Lac1_sug-bd_dom"/>
</dbReference>